<evidence type="ECO:0000313" key="4">
    <source>
        <dbReference type="WBParaSite" id="EVEC_0000708301-mRNA-1"/>
    </source>
</evidence>
<dbReference type="EMBL" id="UXUI01008578">
    <property type="protein sequence ID" value="VDD91853.1"/>
    <property type="molecule type" value="Genomic_DNA"/>
</dbReference>
<reference evidence="2 3" key="2">
    <citation type="submission" date="2018-10" db="EMBL/GenBank/DDBJ databases">
        <authorList>
            <consortium name="Pathogen Informatics"/>
        </authorList>
    </citation>
    <scope>NUCLEOTIDE SEQUENCE [LARGE SCALE GENOMIC DNA]</scope>
</reference>
<dbReference type="Proteomes" id="UP000274131">
    <property type="component" value="Unassembled WGS sequence"/>
</dbReference>
<keyword evidence="1" id="KW-1133">Transmembrane helix</keyword>
<proteinExistence type="predicted"/>
<evidence type="ECO:0000313" key="2">
    <source>
        <dbReference type="EMBL" id="VDD91853.1"/>
    </source>
</evidence>
<keyword evidence="1" id="KW-0472">Membrane</keyword>
<gene>
    <name evidence="2" type="ORF">EVEC_LOCUS6604</name>
</gene>
<feature type="transmembrane region" description="Helical" evidence="1">
    <location>
        <begin position="47"/>
        <end position="66"/>
    </location>
</feature>
<protein>
    <submittedName>
        <fullName evidence="2 4">Uncharacterized protein</fullName>
    </submittedName>
</protein>
<evidence type="ECO:0000256" key="1">
    <source>
        <dbReference type="SAM" id="Phobius"/>
    </source>
</evidence>
<evidence type="ECO:0000313" key="3">
    <source>
        <dbReference type="Proteomes" id="UP000274131"/>
    </source>
</evidence>
<dbReference type="WBParaSite" id="EVEC_0000708301-mRNA-1">
    <property type="protein sequence ID" value="EVEC_0000708301-mRNA-1"/>
    <property type="gene ID" value="EVEC_0000708301"/>
</dbReference>
<accession>A0A0N4V9H0</accession>
<dbReference type="AlphaFoldDB" id="A0A0N4V9H0"/>
<organism evidence="4">
    <name type="scientific">Enterobius vermicularis</name>
    <name type="common">Human pinworm</name>
    <dbReference type="NCBI Taxonomy" id="51028"/>
    <lineage>
        <taxon>Eukaryota</taxon>
        <taxon>Metazoa</taxon>
        <taxon>Ecdysozoa</taxon>
        <taxon>Nematoda</taxon>
        <taxon>Chromadorea</taxon>
        <taxon>Rhabditida</taxon>
        <taxon>Spirurina</taxon>
        <taxon>Oxyuridomorpha</taxon>
        <taxon>Oxyuroidea</taxon>
        <taxon>Oxyuridae</taxon>
        <taxon>Enterobius</taxon>
    </lineage>
</organism>
<reference evidence="4" key="1">
    <citation type="submission" date="2017-02" db="UniProtKB">
        <authorList>
            <consortium name="WormBaseParasite"/>
        </authorList>
    </citation>
    <scope>IDENTIFICATION</scope>
</reference>
<keyword evidence="1" id="KW-0812">Transmembrane</keyword>
<name>A0A0N4V9H0_ENTVE</name>
<keyword evidence="3" id="KW-1185">Reference proteome</keyword>
<sequence>MYHAMFDAFVMSVDDGDDDEGGGSGDSSAGATATAIMMWMTEGMKENFFNFYLVVSIVGVSNVSVYDNDDDDVGNKYADDIADWKDFWR</sequence>